<evidence type="ECO:0000256" key="7">
    <source>
        <dbReference type="ARBA" id="ARBA00023141"/>
    </source>
</evidence>
<dbReference type="InterPro" id="IPR045186">
    <property type="entry name" value="Indole-3-glycerol_P_synth"/>
</dbReference>
<dbReference type="PROSITE" id="PS00614">
    <property type="entry name" value="IGPS"/>
    <property type="match status" value="1"/>
</dbReference>
<dbReference type="AlphaFoldDB" id="D3PBG2"/>
<protein>
    <recommendedName>
        <fullName evidence="3">indole-3-glycerol-phosphate synthase</fullName>
        <ecNumber evidence="3">4.1.1.48</ecNumber>
    </recommendedName>
</protein>
<evidence type="ECO:0000259" key="9">
    <source>
        <dbReference type="Pfam" id="PF00218"/>
    </source>
</evidence>
<keyword evidence="6" id="KW-0822">Tryptophan biosynthesis</keyword>
<evidence type="ECO:0000256" key="3">
    <source>
        <dbReference type="ARBA" id="ARBA00012362"/>
    </source>
</evidence>
<sequence>MFLEEVYLKKIEEVKGLKVEGVRNKRIIPFGINLPEKRVIAEVKQASPSLGLIKNVDVCLQAKRYEKGGAAAISVLTDKYYFNGSFEFLNRISKEVSLPILCKDFIIDKKQVDMAYMNGADVILLIVSLLDDKSLFNLYEYAKSLGLEVLVEIHEFEEFKRVENMGIKFLGVNSRNLKTLKIDKSYALNVLKNIDGEFVKVAESGIETIDDVMMFRNVGAEMFLIGTTLMKSESPEELIRKFNQV</sequence>
<dbReference type="STRING" id="639282.DEFDS_0441"/>
<evidence type="ECO:0000256" key="6">
    <source>
        <dbReference type="ARBA" id="ARBA00022822"/>
    </source>
</evidence>
<dbReference type="CDD" id="cd00331">
    <property type="entry name" value="IGPS"/>
    <property type="match status" value="1"/>
</dbReference>
<dbReference type="EC" id="4.1.1.48" evidence="3"/>
<dbReference type="GO" id="GO:0000162">
    <property type="term" value="P:L-tryptophan biosynthetic process"/>
    <property type="evidence" value="ECO:0007669"/>
    <property type="project" value="UniProtKB-UniPathway"/>
</dbReference>
<evidence type="ECO:0000313" key="11">
    <source>
        <dbReference type="Proteomes" id="UP000001520"/>
    </source>
</evidence>
<dbReference type="InterPro" id="IPR001468">
    <property type="entry name" value="Indole-3-GlycerolPSynthase_CS"/>
</dbReference>
<comment type="catalytic activity">
    <reaction evidence="1">
        <text>1-(2-carboxyphenylamino)-1-deoxy-D-ribulose 5-phosphate + H(+) = (1S,2R)-1-C-(indol-3-yl)glycerol 3-phosphate + CO2 + H2O</text>
        <dbReference type="Rhea" id="RHEA:23476"/>
        <dbReference type="ChEBI" id="CHEBI:15377"/>
        <dbReference type="ChEBI" id="CHEBI:15378"/>
        <dbReference type="ChEBI" id="CHEBI:16526"/>
        <dbReference type="ChEBI" id="CHEBI:58613"/>
        <dbReference type="ChEBI" id="CHEBI:58866"/>
        <dbReference type="EC" id="4.1.1.48"/>
    </reaction>
</comment>
<dbReference type="GO" id="GO:0004640">
    <property type="term" value="F:phosphoribosylanthranilate isomerase activity"/>
    <property type="evidence" value="ECO:0007669"/>
    <property type="project" value="TreeGrafter"/>
</dbReference>
<dbReference type="KEGG" id="ddf:DEFDS_0441"/>
<gene>
    <name evidence="10" type="primary">trpC</name>
    <name evidence="10" type="ordered locus">DEFDS_0441</name>
</gene>
<reference evidence="10 11" key="1">
    <citation type="journal article" date="2010" name="DNA Res.">
        <title>Bacterial lifestyle in a deep-sea hydrothermal vent chimney revealed by the genome sequence of the thermophilic bacterium Deferribacter desulfuricans SSM1.</title>
        <authorList>
            <person name="Takaki Y."/>
            <person name="Shimamura S."/>
            <person name="Nakagawa S."/>
            <person name="Fukuhara Y."/>
            <person name="Horikawa H."/>
            <person name="Ankai A."/>
            <person name="Harada T."/>
            <person name="Hosoyama A."/>
            <person name="Oguchi A."/>
            <person name="Fukui S."/>
            <person name="Fujita N."/>
            <person name="Takami H."/>
            <person name="Takai K."/>
        </authorList>
    </citation>
    <scope>NUCLEOTIDE SEQUENCE [LARGE SCALE GENOMIC DNA]</scope>
    <source>
        <strain evidence="11">DSM 14783 / JCM 11476 / NBRC 101012 / SSM1</strain>
    </source>
</reference>
<dbReference type="Gene3D" id="3.20.20.70">
    <property type="entry name" value="Aldolase class I"/>
    <property type="match status" value="1"/>
</dbReference>
<evidence type="ECO:0000256" key="5">
    <source>
        <dbReference type="ARBA" id="ARBA00022793"/>
    </source>
</evidence>
<dbReference type="GO" id="GO:0004425">
    <property type="term" value="F:indole-3-glycerol-phosphate synthase activity"/>
    <property type="evidence" value="ECO:0007669"/>
    <property type="project" value="UniProtKB-EC"/>
</dbReference>
<evidence type="ECO:0000256" key="8">
    <source>
        <dbReference type="ARBA" id="ARBA00023239"/>
    </source>
</evidence>
<comment type="pathway">
    <text evidence="2">Amino-acid biosynthesis; L-tryptophan biosynthesis; L-tryptophan from chorismate: step 4/5.</text>
</comment>
<proteinExistence type="inferred from homology"/>
<evidence type="ECO:0000256" key="2">
    <source>
        <dbReference type="ARBA" id="ARBA00004696"/>
    </source>
</evidence>
<name>D3PBG2_DEFDS</name>
<dbReference type="InterPro" id="IPR013798">
    <property type="entry name" value="Indole-3-glycerol_P_synth_dom"/>
</dbReference>
<keyword evidence="11" id="KW-1185">Reference proteome</keyword>
<dbReference type="PANTHER" id="PTHR22854:SF2">
    <property type="entry name" value="INDOLE-3-GLYCEROL-PHOSPHATE SYNTHASE"/>
    <property type="match status" value="1"/>
</dbReference>
<dbReference type="InterPro" id="IPR013785">
    <property type="entry name" value="Aldolase_TIM"/>
</dbReference>
<dbReference type="HAMAP" id="MF_00134_A">
    <property type="entry name" value="IGPS_A"/>
    <property type="match status" value="1"/>
</dbReference>
<dbReference type="UniPathway" id="UPA00035">
    <property type="reaction ID" value="UER00043"/>
</dbReference>
<evidence type="ECO:0000256" key="1">
    <source>
        <dbReference type="ARBA" id="ARBA00001633"/>
    </source>
</evidence>
<dbReference type="RefSeq" id="WP_013007183.1">
    <property type="nucleotide sequence ID" value="NC_013939.1"/>
</dbReference>
<evidence type="ECO:0000313" key="10">
    <source>
        <dbReference type="EMBL" id="BAI79935.1"/>
    </source>
</evidence>
<accession>D3PBG2</accession>
<keyword evidence="5" id="KW-0210">Decarboxylase</keyword>
<organism evidence="10 11">
    <name type="scientific">Deferribacter desulfuricans (strain DSM 14783 / JCM 11476 / NBRC 101012 / SSM1)</name>
    <dbReference type="NCBI Taxonomy" id="639282"/>
    <lineage>
        <taxon>Bacteria</taxon>
        <taxon>Pseudomonadati</taxon>
        <taxon>Deferribacterota</taxon>
        <taxon>Deferribacteres</taxon>
        <taxon>Deferribacterales</taxon>
        <taxon>Deferribacteraceae</taxon>
        <taxon>Deferribacter</taxon>
    </lineage>
</organism>
<dbReference type="HOGENOM" id="CLU_034247_0_0_0"/>
<dbReference type="OrthoDB" id="9804217at2"/>
<keyword evidence="4" id="KW-0028">Amino-acid biosynthesis</keyword>
<dbReference type="Pfam" id="PF00218">
    <property type="entry name" value="IGPS"/>
    <property type="match status" value="1"/>
</dbReference>
<dbReference type="InterPro" id="IPR011060">
    <property type="entry name" value="RibuloseP-bd_barrel"/>
</dbReference>
<keyword evidence="8 10" id="KW-0456">Lyase</keyword>
<dbReference type="eggNOG" id="COG0134">
    <property type="taxonomic scope" value="Bacteria"/>
</dbReference>
<dbReference type="Proteomes" id="UP000001520">
    <property type="component" value="Chromosome"/>
</dbReference>
<dbReference type="SUPFAM" id="SSF51366">
    <property type="entry name" value="Ribulose-phoshate binding barrel"/>
    <property type="match status" value="1"/>
</dbReference>
<dbReference type="EMBL" id="AP011529">
    <property type="protein sequence ID" value="BAI79935.1"/>
    <property type="molecule type" value="Genomic_DNA"/>
</dbReference>
<keyword evidence="7" id="KW-0057">Aromatic amino acid biosynthesis</keyword>
<evidence type="ECO:0000256" key="4">
    <source>
        <dbReference type="ARBA" id="ARBA00022605"/>
    </source>
</evidence>
<feature type="domain" description="Indole-3-glycerol phosphate synthase" evidence="9">
    <location>
        <begin position="37"/>
        <end position="241"/>
    </location>
</feature>
<dbReference type="PANTHER" id="PTHR22854">
    <property type="entry name" value="TRYPTOPHAN BIOSYNTHESIS PROTEIN"/>
    <property type="match status" value="1"/>
</dbReference>